<feature type="region of interest" description="Disordered" evidence="1">
    <location>
        <begin position="133"/>
        <end position="180"/>
    </location>
</feature>
<accession>A0ABU0SXD8</accession>
<name>A0ABU0SXD8_9ACTN</name>
<feature type="region of interest" description="Disordered" evidence="1">
    <location>
        <begin position="245"/>
        <end position="265"/>
    </location>
</feature>
<dbReference type="Proteomes" id="UP001230328">
    <property type="component" value="Unassembled WGS sequence"/>
</dbReference>
<dbReference type="EMBL" id="JAUSZI010000002">
    <property type="protein sequence ID" value="MDQ1028221.1"/>
    <property type="molecule type" value="Genomic_DNA"/>
</dbReference>
<organism evidence="2 3">
    <name type="scientific">Streptomyces umbrinus</name>
    <dbReference type="NCBI Taxonomy" id="67370"/>
    <lineage>
        <taxon>Bacteria</taxon>
        <taxon>Bacillati</taxon>
        <taxon>Actinomycetota</taxon>
        <taxon>Actinomycetes</taxon>
        <taxon>Kitasatosporales</taxon>
        <taxon>Streptomycetaceae</taxon>
        <taxon>Streptomyces</taxon>
        <taxon>Streptomyces phaeochromogenes group</taxon>
    </lineage>
</organism>
<proteinExistence type="predicted"/>
<sequence>MAYAQPSPALPRPTHPMAKTGYGKRAVGDEPPHADTDFAHLCPRDAEFAVFIDHLDDGHAMGHKVIAAEHPRYGQQASRTSLRSLTEAGHLRWIKEHITVEDNSMRWVTRTYWSRTPRSVEWWTEFARERHGRDVTQNHQPGLARTEASAPAPQPVSEAEKPERAELAEQAEQPDSAPEPSAAYRALAGLRAADPRMPLSEAECRALEPLAAEWLSRGATPADMIRALTDGLPPAVANPGGFVRTRLENKMPPQKNDTAETGPGRPLRAKVTRVIMACATCDADERTAKIVRGVCEDCLAEEAELGMTQEDVKKGFEEIAHMGTATARLLKLKLERRTGGPVPDTFRPVPIEDRVHYHYRDNRDRIANGLPPRRWKP</sequence>
<evidence type="ECO:0000313" key="3">
    <source>
        <dbReference type="Proteomes" id="UP001230328"/>
    </source>
</evidence>
<feature type="compositionally biased region" description="Basic and acidic residues" evidence="1">
    <location>
        <begin position="158"/>
        <end position="167"/>
    </location>
</feature>
<comment type="caution">
    <text evidence="2">The sequence shown here is derived from an EMBL/GenBank/DDBJ whole genome shotgun (WGS) entry which is preliminary data.</text>
</comment>
<keyword evidence="3" id="KW-1185">Reference proteome</keyword>
<evidence type="ECO:0000313" key="2">
    <source>
        <dbReference type="EMBL" id="MDQ1028221.1"/>
    </source>
</evidence>
<evidence type="ECO:0000256" key="1">
    <source>
        <dbReference type="SAM" id="MobiDB-lite"/>
    </source>
</evidence>
<evidence type="ECO:0008006" key="4">
    <source>
        <dbReference type="Google" id="ProtNLM"/>
    </source>
</evidence>
<gene>
    <name evidence="2" type="ORF">QF035_005803</name>
</gene>
<reference evidence="2 3" key="1">
    <citation type="submission" date="2023-07" db="EMBL/GenBank/DDBJ databases">
        <title>Comparative genomics of wheat-associated soil bacteria to identify genetic determinants of phenazine resistance.</title>
        <authorList>
            <person name="Mouncey N."/>
        </authorList>
    </citation>
    <scope>NUCLEOTIDE SEQUENCE [LARGE SCALE GENOMIC DNA]</scope>
    <source>
        <strain evidence="2 3">V2I4</strain>
    </source>
</reference>
<feature type="region of interest" description="Disordered" evidence="1">
    <location>
        <begin position="1"/>
        <end position="31"/>
    </location>
</feature>
<protein>
    <recommendedName>
        <fullName evidence="4">DNA-binding protein</fullName>
    </recommendedName>
</protein>